<dbReference type="AlphaFoldDB" id="A0A8B0SFK9"/>
<evidence type="ECO:0000313" key="2">
    <source>
        <dbReference type="EMBL" id="QTX09844.1"/>
    </source>
</evidence>
<reference evidence="1 3" key="1">
    <citation type="submission" date="2021-03" db="EMBL/GenBank/DDBJ databases">
        <title>Draft genome and methylome analysis of Thiotrix fructosivoruns ATCC 49748.</title>
        <authorList>
            <person name="Fomenkov A."/>
            <person name="Grabovich M.Y."/>
            <person name="Roberts R.J."/>
        </authorList>
    </citation>
    <scope>NUCLEOTIDE SEQUENCE [LARGE SCALE GENOMIC DNA]</scope>
    <source>
        <strain evidence="1 3">ATCC 49748</strain>
    </source>
</reference>
<name>A0A8B0SFK9_9GAMM</name>
<proteinExistence type="predicted"/>
<organism evidence="2">
    <name type="scientific">Thiothrix fructosivorans</name>
    <dbReference type="NCBI Taxonomy" id="111770"/>
    <lineage>
        <taxon>Bacteria</taxon>
        <taxon>Pseudomonadati</taxon>
        <taxon>Pseudomonadota</taxon>
        <taxon>Gammaproteobacteria</taxon>
        <taxon>Thiotrichales</taxon>
        <taxon>Thiotrichaceae</taxon>
        <taxon>Thiothrix</taxon>
    </lineage>
</organism>
<sequence length="52" mass="5673">MITNQPETRQGLLDGLQAKGYAAAQLQVISRAVNANTKASTICRKSWVKPLM</sequence>
<evidence type="ECO:0000313" key="1">
    <source>
        <dbReference type="EMBL" id="MBO0615048.1"/>
    </source>
</evidence>
<dbReference type="EMBL" id="JAFMPM010000008">
    <property type="protein sequence ID" value="MBO0615048.1"/>
    <property type="molecule type" value="Genomic_DNA"/>
</dbReference>
<reference evidence="2" key="2">
    <citation type="submission" date="2021-04" db="EMBL/GenBank/DDBJ databases">
        <title>Complete Genome and methylome analysis of Thiothrix fructosivorans ATCC 49748.</title>
        <authorList>
            <person name="Fomenkov A."/>
            <person name="Sun L."/>
            <person name="Vincze T."/>
            <person name="Grabovich M.Y."/>
            <person name="Roberts R.J."/>
        </authorList>
    </citation>
    <scope>NUCLEOTIDE SEQUENCE</scope>
    <source>
        <strain evidence="2">ATCC 49748</strain>
    </source>
</reference>
<gene>
    <name evidence="2" type="ORF">J1836_014700</name>
    <name evidence="1" type="ORF">J1836_19310</name>
</gene>
<dbReference type="Proteomes" id="UP000664466">
    <property type="component" value="Unassembled WGS sequence"/>
</dbReference>
<evidence type="ECO:0000313" key="3">
    <source>
        <dbReference type="Proteomes" id="UP000664466"/>
    </source>
</evidence>
<keyword evidence="3" id="KW-1185">Reference proteome</keyword>
<dbReference type="RefSeq" id="WP_207252758.1">
    <property type="nucleotide sequence ID" value="NZ_JAFMPM010000008.1"/>
</dbReference>
<accession>A0A8B0SFK9</accession>
<dbReference type="EMBL" id="CP072748">
    <property type="protein sequence ID" value="QTX09844.1"/>
    <property type="molecule type" value="Genomic_DNA"/>
</dbReference>
<protein>
    <submittedName>
        <fullName evidence="2">Uncharacterized protein</fullName>
    </submittedName>
</protein>